<dbReference type="SUPFAM" id="SSF52374">
    <property type="entry name" value="Nucleotidylyl transferase"/>
    <property type="match status" value="1"/>
</dbReference>
<dbReference type="PANTHER" id="PTHR31285">
    <property type="entry name" value="NICOTINAMIDE MONONUCLEOTIDE ADENYLYLTRANSFERASE"/>
    <property type="match status" value="1"/>
</dbReference>
<dbReference type="GO" id="GO:0016887">
    <property type="term" value="F:ATP hydrolysis activity"/>
    <property type="evidence" value="ECO:0007669"/>
    <property type="project" value="TreeGrafter"/>
</dbReference>
<dbReference type="GO" id="GO:0005737">
    <property type="term" value="C:cytoplasm"/>
    <property type="evidence" value="ECO:0007669"/>
    <property type="project" value="TreeGrafter"/>
</dbReference>
<dbReference type="PANTHER" id="PTHR31285:SF0">
    <property type="entry name" value="NICOTINAMIDE MONONUCLEOTIDE ADENYLYLTRANSFERASE"/>
    <property type="match status" value="1"/>
</dbReference>
<organism evidence="2 3">
    <name type="scientific">Cucurbita moschata</name>
    <name type="common">Winter crookneck squash</name>
    <name type="synonym">Cucurbita pepo var. moschata</name>
    <dbReference type="NCBI Taxonomy" id="3662"/>
    <lineage>
        <taxon>Eukaryota</taxon>
        <taxon>Viridiplantae</taxon>
        <taxon>Streptophyta</taxon>
        <taxon>Embryophyta</taxon>
        <taxon>Tracheophyta</taxon>
        <taxon>Spermatophyta</taxon>
        <taxon>Magnoliopsida</taxon>
        <taxon>eudicotyledons</taxon>
        <taxon>Gunneridae</taxon>
        <taxon>Pentapetalae</taxon>
        <taxon>rosids</taxon>
        <taxon>fabids</taxon>
        <taxon>Cucurbitales</taxon>
        <taxon>Cucurbitaceae</taxon>
        <taxon>Cucurbiteae</taxon>
        <taxon>Cucurbita</taxon>
    </lineage>
</organism>
<sequence>MHMSTRLANRRWVSTITLSKGLRTREQEEILSSHLLLKAIASACKVPGTFVSDLTRSDLLEECETLFSEDEELEQLKSGEVCFKVYPFLRETFTTDAERKIILSGSFNPLHDGHVKLLEVATSICGGGYPCFELSAVNADKPPLSVSQIKDRVEQFKKVGKSVIISNQPYFYKKAELFPGSAFVIGADTAVRLIDPKYYDGDYKKMLEILLRIKNTGATFLVGGRNINGVFKVLEDVEIPQELRDMFISIPADKFRMDISSTQIRKQLGI</sequence>
<dbReference type="InterPro" id="IPR014729">
    <property type="entry name" value="Rossmann-like_a/b/a_fold"/>
</dbReference>
<reference evidence="3" key="1">
    <citation type="submission" date="2025-08" db="UniProtKB">
        <authorList>
            <consortium name="RefSeq"/>
        </authorList>
    </citation>
    <scope>IDENTIFICATION</scope>
    <source>
        <tissue evidence="3">Young leaves</tissue>
    </source>
</reference>
<dbReference type="AlphaFoldDB" id="A0A6J1FHI9"/>
<gene>
    <name evidence="3" type="primary">LOC111445506</name>
</gene>
<evidence type="ECO:0000313" key="3">
    <source>
        <dbReference type="RefSeq" id="XP_022939697.1"/>
    </source>
</evidence>
<dbReference type="FunFam" id="3.40.50.620:FF:000180">
    <property type="entry name" value="Cytidyltransferase isoform 1"/>
    <property type="match status" value="1"/>
</dbReference>
<dbReference type="Gene3D" id="3.40.50.620">
    <property type="entry name" value="HUPs"/>
    <property type="match status" value="1"/>
</dbReference>
<name>A0A6J1FHI9_CUCMO</name>
<protein>
    <submittedName>
        <fullName evidence="3">Uncharacterized protein LOC111445506 isoform X2</fullName>
    </submittedName>
</protein>
<dbReference type="Pfam" id="PF01467">
    <property type="entry name" value="CTP_transf_like"/>
    <property type="match status" value="1"/>
</dbReference>
<accession>A0A6J1FHI9</accession>
<dbReference type="Proteomes" id="UP000504609">
    <property type="component" value="Unplaced"/>
</dbReference>
<keyword evidence="2" id="KW-1185">Reference proteome</keyword>
<evidence type="ECO:0000259" key="1">
    <source>
        <dbReference type="Pfam" id="PF01467"/>
    </source>
</evidence>
<dbReference type="GO" id="GO:0000309">
    <property type="term" value="F:nicotinamide-nucleotide adenylyltransferase activity"/>
    <property type="evidence" value="ECO:0007669"/>
    <property type="project" value="TreeGrafter"/>
</dbReference>
<feature type="domain" description="Cytidyltransferase-like" evidence="1">
    <location>
        <begin position="103"/>
        <end position="266"/>
    </location>
</feature>
<dbReference type="GO" id="GO:0005634">
    <property type="term" value="C:nucleus"/>
    <property type="evidence" value="ECO:0007669"/>
    <property type="project" value="TreeGrafter"/>
</dbReference>
<proteinExistence type="predicted"/>
<evidence type="ECO:0000313" key="2">
    <source>
        <dbReference type="Proteomes" id="UP000504609"/>
    </source>
</evidence>
<dbReference type="InterPro" id="IPR004821">
    <property type="entry name" value="Cyt_trans-like"/>
</dbReference>
<dbReference type="RefSeq" id="XP_022939697.1">
    <property type="nucleotide sequence ID" value="XM_023083929.1"/>
</dbReference>
<dbReference type="GeneID" id="111445506"/>